<reference evidence="1" key="2">
    <citation type="journal article" date="2015" name="Fish Shellfish Immunol.">
        <title>Early steps in the European eel (Anguilla anguilla)-Vibrio vulnificus interaction in the gills: Role of the RtxA13 toxin.</title>
        <authorList>
            <person name="Callol A."/>
            <person name="Pajuelo D."/>
            <person name="Ebbesson L."/>
            <person name="Teles M."/>
            <person name="MacKenzie S."/>
            <person name="Amaro C."/>
        </authorList>
    </citation>
    <scope>NUCLEOTIDE SEQUENCE</scope>
</reference>
<evidence type="ECO:0000313" key="1">
    <source>
        <dbReference type="EMBL" id="JAI02687.1"/>
    </source>
</evidence>
<reference evidence="1" key="1">
    <citation type="submission" date="2014-11" db="EMBL/GenBank/DDBJ databases">
        <authorList>
            <person name="Amaro Gonzalez C."/>
        </authorList>
    </citation>
    <scope>NUCLEOTIDE SEQUENCE</scope>
</reference>
<accession>A0A0E9XJR5</accession>
<protein>
    <submittedName>
        <fullName evidence="1">Uncharacterized protein</fullName>
    </submittedName>
</protein>
<sequence length="24" mass="2808">MCEMWVMSKSSACLLKTPLRHRLS</sequence>
<dbReference type="EMBL" id="GBXM01005891">
    <property type="protein sequence ID" value="JAI02687.1"/>
    <property type="molecule type" value="Transcribed_RNA"/>
</dbReference>
<name>A0A0E9XJR5_ANGAN</name>
<dbReference type="AlphaFoldDB" id="A0A0E9XJR5"/>
<organism evidence="1">
    <name type="scientific">Anguilla anguilla</name>
    <name type="common">European freshwater eel</name>
    <name type="synonym">Muraena anguilla</name>
    <dbReference type="NCBI Taxonomy" id="7936"/>
    <lineage>
        <taxon>Eukaryota</taxon>
        <taxon>Metazoa</taxon>
        <taxon>Chordata</taxon>
        <taxon>Craniata</taxon>
        <taxon>Vertebrata</taxon>
        <taxon>Euteleostomi</taxon>
        <taxon>Actinopterygii</taxon>
        <taxon>Neopterygii</taxon>
        <taxon>Teleostei</taxon>
        <taxon>Anguilliformes</taxon>
        <taxon>Anguillidae</taxon>
        <taxon>Anguilla</taxon>
    </lineage>
</organism>
<proteinExistence type="predicted"/>